<keyword evidence="5 7" id="KW-0472">Membrane</keyword>
<accession>A0ABQ6MDC8</accession>
<feature type="transmembrane region" description="Helical" evidence="7">
    <location>
        <begin position="429"/>
        <end position="446"/>
    </location>
</feature>
<comment type="caution">
    <text evidence="9">The sequence shown here is derived from an EMBL/GenBank/DDBJ whole genome shotgun (WGS) entry which is preliminary data.</text>
</comment>
<evidence type="ECO:0000256" key="2">
    <source>
        <dbReference type="ARBA" id="ARBA00022448"/>
    </source>
</evidence>
<evidence type="ECO:0000259" key="8">
    <source>
        <dbReference type="Pfam" id="PF03600"/>
    </source>
</evidence>
<dbReference type="PANTHER" id="PTHR43568:SF1">
    <property type="entry name" value="P PROTEIN"/>
    <property type="match status" value="1"/>
</dbReference>
<protein>
    <recommendedName>
        <fullName evidence="8">Citrate transporter-like domain-containing protein</fullName>
    </recommendedName>
</protein>
<dbReference type="PANTHER" id="PTHR43568">
    <property type="entry name" value="P PROTEIN"/>
    <property type="match status" value="1"/>
</dbReference>
<keyword evidence="4 7" id="KW-1133">Transmembrane helix</keyword>
<sequence>MPSFASPHPVARVFAADESPRSPLRPAPSPASPGRVRFRNHSFTITPGNPLLPAHVAHKFSKGQRATREKNESLNAFYALPPRMGSIREPAGEDASVFFRRPSPEEQETTVLTPLRAVIGAPVGLDATVRDGAASPLPTALRTPPPKKKEKTSPGSPGSSPGSIGGELPGLVWTRRDKLTYCAIVLACIGSLVTILVWVGPAMKVMDAEFVRNAHEMRYNEQPGIVFGLNGVVGGSVTTQSTTAESGGVNKVAREILVADSAAIFDLRLIAGISENQPVLTHAPSRGRKARVLKARQQIARAVAASADRNPQQLTIQIAYMSSSSASPVLCLAAPPTITTFNDEETELLATVAATAITSSGLCPALDAAPASATASYEWEVTSTSSTPIGVVFQVLTLPPWAAYRVLIAGLLLISVFVFIALDVIHRTLVAMVGSCISLTLLGALGEFKSLQQVVVFIDEQTLSLLFGMMVMVYLLSTTGVFEWIAIRVLVKSRGNVKMLLVMLSLSTGGMSFFLDNTSVMLLTAPVTIELCKVLDVPPVPFLISEVMFSNIGGTSTMIGDPPNIILGSILSQYISFVDFIVSQAPAILVMTPVVMYFLTWYYRETLNVPRKELGDVSVLMKQYPITQPMMLVKAGTIMATVLLLFFLSAIHGISTAWIAILGAIGMMIVASPHDLHGVFEKVEWDTLLFFAALFVMIEALAELGLISWIGNVLADVIGSAPGKDQLTVAIVVIIWVSAIVSGFLDNIPYTTTMVPVILQLSSSLQLPIKPLIWSLSFGACLGGNMTLVGASANLITAGAAEHCGYKLGFVEFMKVGSLVVVISATFATAYSLVVYSVAGWQSEEIAGGAYFV</sequence>
<evidence type="ECO:0000256" key="5">
    <source>
        <dbReference type="ARBA" id="ARBA00023136"/>
    </source>
</evidence>
<feature type="transmembrane region" description="Helical" evidence="7">
    <location>
        <begin position="581"/>
        <end position="603"/>
    </location>
</feature>
<evidence type="ECO:0000256" key="4">
    <source>
        <dbReference type="ARBA" id="ARBA00022989"/>
    </source>
</evidence>
<name>A0ABQ6MDC8_9STRA</name>
<evidence type="ECO:0000256" key="3">
    <source>
        <dbReference type="ARBA" id="ARBA00022692"/>
    </source>
</evidence>
<keyword evidence="2" id="KW-0813">Transport</keyword>
<keyword evidence="3 7" id="KW-0812">Transmembrane</keyword>
<feature type="region of interest" description="Disordered" evidence="6">
    <location>
        <begin position="1"/>
        <end position="35"/>
    </location>
</feature>
<evidence type="ECO:0000256" key="1">
    <source>
        <dbReference type="ARBA" id="ARBA00004141"/>
    </source>
</evidence>
<feature type="transmembrane region" description="Helical" evidence="7">
    <location>
        <begin position="466"/>
        <end position="487"/>
    </location>
</feature>
<gene>
    <name evidence="9" type="ORF">TeGR_g8055</name>
</gene>
<dbReference type="CDD" id="cd01116">
    <property type="entry name" value="P_permease"/>
    <property type="match status" value="1"/>
</dbReference>
<keyword evidence="10" id="KW-1185">Reference proteome</keyword>
<comment type="subcellular location">
    <subcellularLocation>
        <location evidence="1">Membrane</location>
        <topology evidence="1">Multi-pass membrane protein</topology>
    </subcellularLocation>
</comment>
<feature type="transmembrane region" description="Helical" evidence="7">
    <location>
        <begin position="499"/>
        <end position="515"/>
    </location>
</feature>
<dbReference type="EMBL" id="BRYB01002704">
    <property type="protein sequence ID" value="GMI24266.1"/>
    <property type="molecule type" value="Genomic_DNA"/>
</dbReference>
<evidence type="ECO:0000313" key="9">
    <source>
        <dbReference type="EMBL" id="GMI24266.1"/>
    </source>
</evidence>
<organism evidence="9 10">
    <name type="scientific">Tetraparma gracilis</name>
    <dbReference type="NCBI Taxonomy" id="2962635"/>
    <lineage>
        <taxon>Eukaryota</taxon>
        <taxon>Sar</taxon>
        <taxon>Stramenopiles</taxon>
        <taxon>Ochrophyta</taxon>
        <taxon>Bolidophyceae</taxon>
        <taxon>Parmales</taxon>
        <taxon>Triparmaceae</taxon>
        <taxon>Tetraparma</taxon>
    </lineage>
</organism>
<feature type="domain" description="Citrate transporter-like" evidence="8">
    <location>
        <begin position="417"/>
        <end position="779"/>
    </location>
</feature>
<evidence type="ECO:0000256" key="7">
    <source>
        <dbReference type="SAM" id="Phobius"/>
    </source>
</evidence>
<proteinExistence type="predicted"/>
<evidence type="ECO:0000313" key="10">
    <source>
        <dbReference type="Proteomes" id="UP001165060"/>
    </source>
</evidence>
<dbReference type="InterPro" id="IPR004680">
    <property type="entry name" value="Cit_transptr-like_dom"/>
</dbReference>
<dbReference type="Proteomes" id="UP001165060">
    <property type="component" value="Unassembled WGS sequence"/>
</dbReference>
<feature type="transmembrane region" description="Helical" evidence="7">
    <location>
        <begin position="727"/>
        <end position="745"/>
    </location>
</feature>
<feature type="region of interest" description="Disordered" evidence="6">
    <location>
        <begin position="129"/>
        <end position="165"/>
    </location>
</feature>
<feature type="transmembrane region" description="Helical" evidence="7">
    <location>
        <begin position="402"/>
        <end position="422"/>
    </location>
</feature>
<feature type="transmembrane region" description="Helical" evidence="7">
    <location>
        <begin position="689"/>
        <end position="715"/>
    </location>
</feature>
<dbReference type="Pfam" id="PF03600">
    <property type="entry name" value="CitMHS"/>
    <property type="match status" value="1"/>
</dbReference>
<feature type="transmembrane region" description="Helical" evidence="7">
    <location>
        <begin position="638"/>
        <end position="669"/>
    </location>
</feature>
<dbReference type="InterPro" id="IPR051475">
    <property type="entry name" value="Diverse_Ion_Transporter"/>
</dbReference>
<feature type="transmembrane region" description="Helical" evidence="7">
    <location>
        <begin position="816"/>
        <end position="839"/>
    </location>
</feature>
<feature type="compositionally biased region" description="Low complexity" evidence="6">
    <location>
        <begin position="153"/>
        <end position="162"/>
    </location>
</feature>
<reference evidence="9 10" key="1">
    <citation type="journal article" date="2023" name="Commun. Biol.">
        <title>Genome analysis of Parmales, the sister group of diatoms, reveals the evolutionary specialization of diatoms from phago-mixotrophs to photoautotrophs.</title>
        <authorList>
            <person name="Ban H."/>
            <person name="Sato S."/>
            <person name="Yoshikawa S."/>
            <person name="Yamada K."/>
            <person name="Nakamura Y."/>
            <person name="Ichinomiya M."/>
            <person name="Sato N."/>
            <person name="Blanc-Mathieu R."/>
            <person name="Endo H."/>
            <person name="Kuwata A."/>
            <person name="Ogata H."/>
        </authorList>
    </citation>
    <scope>NUCLEOTIDE SEQUENCE [LARGE SCALE GENOMIC DNA]</scope>
</reference>
<evidence type="ECO:0000256" key="6">
    <source>
        <dbReference type="SAM" id="MobiDB-lite"/>
    </source>
</evidence>
<feature type="transmembrane region" description="Helical" evidence="7">
    <location>
        <begin position="179"/>
        <end position="199"/>
    </location>
</feature>